<feature type="transmembrane region" description="Helical" evidence="8">
    <location>
        <begin position="217"/>
        <end position="237"/>
    </location>
</feature>
<dbReference type="GO" id="GO:0015937">
    <property type="term" value="P:coenzyme A biosynthetic process"/>
    <property type="evidence" value="ECO:0007669"/>
    <property type="project" value="UniProtKB-KW"/>
</dbReference>
<evidence type="ECO:0000256" key="2">
    <source>
        <dbReference type="ARBA" id="ARBA00022490"/>
    </source>
</evidence>
<protein>
    <submittedName>
        <fullName evidence="9">Putative dephospho-CoA kinase</fullName>
    </submittedName>
</protein>
<dbReference type="CDD" id="cd02022">
    <property type="entry name" value="DPCK"/>
    <property type="match status" value="1"/>
</dbReference>
<keyword evidence="2" id="KW-0963">Cytoplasm</keyword>
<accession>G0UN40</accession>
<proteinExistence type="inferred from homology"/>
<keyword evidence="7" id="KW-0173">Coenzyme A biosynthesis</keyword>
<dbReference type="GO" id="GO:0004140">
    <property type="term" value="F:dephospho-CoA kinase activity"/>
    <property type="evidence" value="ECO:0007669"/>
    <property type="project" value="InterPro"/>
</dbReference>
<dbReference type="InterPro" id="IPR001977">
    <property type="entry name" value="Depp_CoAkinase"/>
</dbReference>
<evidence type="ECO:0000256" key="6">
    <source>
        <dbReference type="ARBA" id="ARBA00022840"/>
    </source>
</evidence>
<dbReference type="PROSITE" id="PS51219">
    <property type="entry name" value="DPCK"/>
    <property type="match status" value="1"/>
</dbReference>
<sequence length="241" mass="26992">MLLVGLTGGIACGKSTVSTILQGRHHITVVDCDKLVRNLQQPFSACARRIARRWPQCVNPLSGEIDRAALGGIIFGDPIARRDLARIMNFPIFCATMKLLLGLWWESLCRQLKGGEPLLVVLDAPLLYESNIYTWIVDCVMVVACREEQQVERIMKRNGLNREQAVQRVSAQMPISEKCKRADQVIFNECPLSELEQLVDDAVLWMRQQSGKQVTRILLATATAGIGFAAVTAYIVFRFFV</sequence>
<evidence type="ECO:0000256" key="3">
    <source>
        <dbReference type="ARBA" id="ARBA00022679"/>
    </source>
</evidence>
<keyword evidence="5 9" id="KW-0418">Kinase</keyword>
<comment type="similarity">
    <text evidence="1">Belongs to the CoaE family.</text>
</comment>
<dbReference type="GO" id="GO:0005524">
    <property type="term" value="F:ATP binding"/>
    <property type="evidence" value="ECO:0007669"/>
    <property type="project" value="UniProtKB-KW"/>
</dbReference>
<dbReference type="NCBIfam" id="TIGR00152">
    <property type="entry name" value="dephospho-CoA kinase"/>
    <property type="match status" value="1"/>
</dbReference>
<dbReference type="PANTHER" id="PTHR10695">
    <property type="entry name" value="DEPHOSPHO-COA KINASE-RELATED"/>
    <property type="match status" value="1"/>
</dbReference>
<keyword evidence="3" id="KW-0808">Transferase</keyword>
<reference evidence="9" key="1">
    <citation type="journal article" date="2012" name="Proc. Natl. Acad. Sci. U.S.A.">
        <title>Antigenic diversity is generated by distinct evolutionary mechanisms in African trypanosome species.</title>
        <authorList>
            <person name="Jackson A.P."/>
            <person name="Berry A."/>
            <person name="Aslett M."/>
            <person name="Allison H.C."/>
            <person name="Burton P."/>
            <person name="Vavrova-Anderson J."/>
            <person name="Brown R."/>
            <person name="Browne H."/>
            <person name="Corton N."/>
            <person name="Hauser H."/>
            <person name="Gamble J."/>
            <person name="Gilderthorp R."/>
            <person name="Marcello L."/>
            <person name="McQuillan J."/>
            <person name="Otto T.D."/>
            <person name="Quail M.A."/>
            <person name="Sanders M.J."/>
            <person name="van Tonder A."/>
            <person name="Ginger M.L."/>
            <person name="Field M.C."/>
            <person name="Barry J.D."/>
            <person name="Hertz-Fowler C."/>
            <person name="Berriman M."/>
        </authorList>
    </citation>
    <scope>NUCLEOTIDE SEQUENCE</scope>
    <source>
        <strain evidence="9">IL3000</strain>
    </source>
</reference>
<dbReference type="InterPro" id="IPR027417">
    <property type="entry name" value="P-loop_NTPase"/>
</dbReference>
<dbReference type="PANTHER" id="PTHR10695:SF46">
    <property type="entry name" value="BIFUNCTIONAL COENZYME A SYNTHASE-RELATED"/>
    <property type="match status" value="1"/>
</dbReference>
<organism evidence="9">
    <name type="scientific">Trypanosoma congolense (strain IL3000)</name>
    <dbReference type="NCBI Taxonomy" id="1068625"/>
    <lineage>
        <taxon>Eukaryota</taxon>
        <taxon>Discoba</taxon>
        <taxon>Euglenozoa</taxon>
        <taxon>Kinetoplastea</taxon>
        <taxon>Metakinetoplastina</taxon>
        <taxon>Trypanosomatida</taxon>
        <taxon>Trypanosomatidae</taxon>
        <taxon>Trypanosoma</taxon>
        <taxon>Nannomonas</taxon>
    </lineage>
</organism>
<evidence type="ECO:0000256" key="4">
    <source>
        <dbReference type="ARBA" id="ARBA00022741"/>
    </source>
</evidence>
<name>G0UN40_TRYCI</name>
<dbReference type="AlphaFoldDB" id="G0UN40"/>
<dbReference type="FunFam" id="3.40.50.300:FF:000991">
    <property type="entry name" value="Dephospho-CoA kinase"/>
    <property type="match status" value="1"/>
</dbReference>
<keyword evidence="8" id="KW-1133">Transmembrane helix</keyword>
<gene>
    <name evidence="9" type="ORF">TCIL3000_6_260</name>
</gene>
<keyword evidence="8" id="KW-0812">Transmembrane</keyword>
<evidence type="ECO:0000256" key="7">
    <source>
        <dbReference type="ARBA" id="ARBA00022993"/>
    </source>
</evidence>
<dbReference type="EMBL" id="HE575319">
    <property type="protein sequence ID" value="CCC90800.1"/>
    <property type="molecule type" value="Genomic_DNA"/>
</dbReference>
<keyword evidence="8" id="KW-0472">Membrane</keyword>
<dbReference type="VEuPathDB" id="TriTrypDB:TcIL3000_6_260"/>
<evidence type="ECO:0000256" key="5">
    <source>
        <dbReference type="ARBA" id="ARBA00022777"/>
    </source>
</evidence>
<dbReference type="Gene3D" id="3.40.50.300">
    <property type="entry name" value="P-loop containing nucleotide triphosphate hydrolases"/>
    <property type="match status" value="1"/>
</dbReference>
<evidence type="ECO:0000256" key="1">
    <source>
        <dbReference type="ARBA" id="ARBA00009018"/>
    </source>
</evidence>
<dbReference type="HAMAP" id="MF_00376">
    <property type="entry name" value="Dephospho_CoA_kinase"/>
    <property type="match status" value="1"/>
</dbReference>
<evidence type="ECO:0000313" key="9">
    <source>
        <dbReference type="EMBL" id="CCC90800.1"/>
    </source>
</evidence>
<dbReference type="SUPFAM" id="SSF52540">
    <property type="entry name" value="P-loop containing nucleoside triphosphate hydrolases"/>
    <property type="match status" value="1"/>
</dbReference>
<dbReference type="Pfam" id="PF01121">
    <property type="entry name" value="CoaE"/>
    <property type="match status" value="1"/>
</dbReference>
<keyword evidence="4" id="KW-0547">Nucleotide-binding</keyword>
<keyword evidence="6" id="KW-0067">ATP-binding</keyword>
<evidence type="ECO:0000256" key="8">
    <source>
        <dbReference type="SAM" id="Phobius"/>
    </source>
</evidence>